<dbReference type="EMBL" id="JARAOO010000013">
    <property type="protein sequence ID" value="KAJ7947298.1"/>
    <property type="molecule type" value="Genomic_DNA"/>
</dbReference>
<sequence>MGKVTSKPLLFQSKLLCFSLFYLFTSLFLALYTTLSQTKCLFRSSPFDPIQTPLFFYNSSYGEHKYAIPTDRTTCSSPVYFSDYWEVLKEIQILSKNSSLSSKELKYMQGKADSFGGNFSTQMRISYFDNQNNITQVPCGFMKNFPISDSDQIAMEMCDGVVVVSAIFNDHDKIRQPRGLGSKTLDNVCFFMFIDETTLHWT</sequence>
<evidence type="ECO:0000259" key="1">
    <source>
        <dbReference type="Pfam" id="PF04765"/>
    </source>
</evidence>
<organism evidence="2 3">
    <name type="scientific">Quillaja saponaria</name>
    <name type="common">Soap bark tree</name>
    <dbReference type="NCBI Taxonomy" id="32244"/>
    <lineage>
        <taxon>Eukaryota</taxon>
        <taxon>Viridiplantae</taxon>
        <taxon>Streptophyta</taxon>
        <taxon>Embryophyta</taxon>
        <taxon>Tracheophyta</taxon>
        <taxon>Spermatophyta</taxon>
        <taxon>Magnoliopsida</taxon>
        <taxon>eudicotyledons</taxon>
        <taxon>Gunneridae</taxon>
        <taxon>Pentapetalae</taxon>
        <taxon>rosids</taxon>
        <taxon>fabids</taxon>
        <taxon>Fabales</taxon>
        <taxon>Quillajaceae</taxon>
        <taxon>Quillaja</taxon>
    </lineage>
</organism>
<protein>
    <submittedName>
        <fullName evidence="2">Inner membrane protein oxaA</fullName>
    </submittedName>
</protein>
<dbReference type="KEGG" id="qsa:O6P43_032122"/>
<evidence type="ECO:0000313" key="3">
    <source>
        <dbReference type="Proteomes" id="UP001163823"/>
    </source>
</evidence>
<gene>
    <name evidence="2" type="ORF">O6P43_032122</name>
</gene>
<dbReference type="InterPro" id="IPR006852">
    <property type="entry name" value="TOD1_MUCI70"/>
</dbReference>
<dbReference type="PANTHER" id="PTHR12956">
    <property type="entry name" value="ALKALINE CERAMIDASE-RELATED"/>
    <property type="match status" value="1"/>
</dbReference>
<comment type="caution">
    <text evidence="2">The sequence shown here is derived from an EMBL/GenBank/DDBJ whole genome shotgun (WGS) entry which is preliminary data.</text>
</comment>
<dbReference type="AlphaFoldDB" id="A0AAD7KWW4"/>
<dbReference type="Proteomes" id="UP001163823">
    <property type="component" value="Chromosome 13"/>
</dbReference>
<keyword evidence="3" id="KW-1185">Reference proteome</keyword>
<dbReference type="Pfam" id="PF04765">
    <property type="entry name" value="TOD1_MUCI70"/>
    <property type="match status" value="1"/>
</dbReference>
<name>A0AAD7KWW4_QUISA</name>
<accession>A0AAD7KWW4</accession>
<dbReference type="InterPro" id="IPR048354">
    <property type="entry name" value="TOD1_MUCI70_glycTrfase_dom"/>
</dbReference>
<reference evidence="2" key="1">
    <citation type="journal article" date="2023" name="Science">
        <title>Elucidation of the pathway for biosynthesis of saponin adjuvants from the soapbark tree.</title>
        <authorList>
            <person name="Reed J."/>
            <person name="Orme A."/>
            <person name="El-Demerdash A."/>
            <person name="Owen C."/>
            <person name="Martin L.B.B."/>
            <person name="Misra R.C."/>
            <person name="Kikuchi S."/>
            <person name="Rejzek M."/>
            <person name="Martin A.C."/>
            <person name="Harkess A."/>
            <person name="Leebens-Mack J."/>
            <person name="Louveau T."/>
            <person name="Stephenson M.J."/>
            <person name="Osbourn A."/>
        </authorList>
    </citation>
    <scope>NUCLEOTIDE SEQUENCE</scope>
    <source>
        <strain evidence="2">S10</strain>
    </source>
</reference>
<proteinExistence type="predicted"/>
<feature type="domain" description="TOD1/MUCI70 glycosyltransferase-like" evidence="1">
    <location>
        <begin position="108"/>
        <end position="200"/>
    </location>
</feature>
<dbReference type="PANTHER" id="PTHR12956:SF13">
    <property type="entry name" value="ALKALINE CERAMIDASE TOD1"/>
    <property type="match status" value="1"/>
</dbReference>
<evidence type="ECO:0000313" key="2">
    <source>
        <dbReference type="EMBL" id="KAJ7947298.1"/>
    </source>
</evidence>